<evidence type="ECO:0000256" key="1">
    <source>
        <dbReference type="ARBA" id="ARBA00009424"/>
    </source>
</evidence>
<gene>
    <name evidence="7" type="primary">AC3</name>
</gene>
<proteinExistence type="inferred from homology"/>
<accession>J9QQE5</accession>
<keyword evidence="8" id="KW-1185">Reference proteome</keyword>
<evidence type="ECO:0000256" key="3">
    <source>
        <dbReference type="ARBA" id="ARBA00025603"/>
    </source>
</evidence>
<dbReference type="Pfam" id="PF01407">
    <property type="entry name" value="Gemini_AL3"/>
    <property type="match status" value="1"/>
</dbReference>
<protein>
    <recommendedName>
        <fullName evidence="5">Replication enhancer</fullName>
        <shortName evidence="5">REn</shortName>
    </recommendedName>
</protein>
<dbReference type="InterPro" id="IPR000657">
    <property type="entry name" value="Gemini_AL3"/>
</dbReference>
<evidence type="ECO:0000256" key="2">
    <source>
        <dbReference type="ARBA" id="ARBA00022581"/>
    </source>
</evidence>
<evidence type="ECO:0000256" key="5">
    <source>
        <dbReference type="RuleBase" id="RU363029"/>
    </source>
</evidence>
<sequence length="132" mass="15532">MDSRTGESITAAQAENSVFIWEVPNPLYFKITRVEDPMYTRNRVYHIQIRFNHNLRKELGLLRAFFNFQVWTTSLTASGQIYLNRFRHLVLLYLDRLGVIGINHVIDAVSFAVNRPYVNAVLENHDIKFKIY</sequence>
<comment type="similarity">
    <text evidence="1 5">Belongs to the geminiviridae replication enhancer protein family.</text>
</comment>
<organism evidence="7">
    <name type="scientific">Dalechampia chlorotic mosaic virus</name>
    <dbReference type="NCBI Taxonomy" id="1227356"/>
    <lineage>
        <taxon>Viruses</taxon>
        <taxon>Monodnaviria</taxon>
        <taxon>Shotokuvirae</taxon>
        <taxon>Cressdnaviricota</taxon>
        <taxon>Repensiviricetes</taxon>
        <taxon>Geplafuvirales</taxon>
        <taxon>Geminiviridae</taxon>
        <taxon>Begomovirus</taxon>
        <taxon>Begomovirus dalechampiae</taxon>
    </lineage>
</organism>
<dbReference type="GO" id="GO:0016032">
    <property type="term" value="P:viral process"/>
    <property type="evidence" value="ECO:0007669"/>
    <property type="project" value="InterPro"/>
</dbReference>
<evidence type="ECO:0000313" key="6">
    <source>
        <dbReference type="EMBL" id="AFQ93637.1"/>
    </source>
</evidence>
<comment type="function">
    <text evidence="3">Increases viral DNA accumulation. Enhances infectivity and symptom expression.</text>
</comment>
<evidence type="ECO:0000313" key="7">
    <source>
        <dbReference type="EMBL" id="AFQ93642.1"/>
    </source>
</evidence>
<dbReference type="GeneID" id="13791649"/>
<reference evidence="7 8" key="1">
    <citation type="journal article" date="2013" name="Arch. Virol.">
        <title>Complete genome sequences of two begomoviruses infecting weeds in Venezuela.</title>
        <authorList>
            <person name="Fiallo-Olive E."/>
            <person name="Chirinos D.T."/>
            <person name="Geraud-Pouey F."/>
            <person name="Moriones E."/>
            <person name="Navas-Castillo J."/>
        </authorList>
    </citation>
    <scope>NUCLEOTIDE SEQUENCE</scope>
    <source>
        <strain evidence="6">Venezuela:Albarico 1020:2007</strain>
        <strain evidence="7">Venezuela:Juana de Avila 1088:2008</strain>
    </source>
</reference>
<dbReference type="EMBL" id="JN848775">
    <property type="protein sequence ID" value="AFQ93637.1"/>
    <property type="molecule type" value="Genomic_DNA"/>
</dbReference>
<dbReference type="OrthoDB" id="13855at10239"/>
<dbReference type="EMBL" id="JN848777">
    <property type="protein sequence ID" value="AFQ93642.1"/>
    <property type="molecule type" value="Genomic_DNA"/>
</dbReference>
<dbReference type="Proteomes" id="UP000203444">
    <property type="component" value="Genome"/>
</dbReference>
<comment type="subunit">
    <text evidence="4 5">Homooligomer. Interacts with the replication-associated protein (REP). Interacts with host proliferating cell nuclear antigen (PCNA). Interacts with host retinoblastoma-related protein 1 (RBR1), and may thereby deregulate the host cell cycle. Oligomerization and interaction with PCNA are necessary for optimal replication enhancement.</text>
</comment>
<dbReference type="RefSeq" id="YP_006860597.1">
    <property type="nucleotide sequence ID" value="NC_018716.1"/>
</dbReference>
<evidence type="ECO:0000313" key="8">
    <source>
        <dbReference type="Proteomes" id="UP000203444"/>
    </source>
</evidence>
<name>J9QQE5_9GEMI</name>
<dbReference type="PRINTS" id="PR00231">
    <property type="entry name" value="GEMCOATAL3"/>
</dbReference>
<keyword evidence="2 5" id="KW-0945">Host-virus interaction</keyword>
<evidence type="ECO:0000256" key="4">
    <source>
        <dbReference type="ARBA" id="ARBA00025955"/>
    </source>
</evidence>
<dbReference type="KEGG" id="vg:13791649"/>